<dbReference type="InterPro" id="IPR036513">
    <property type="entry name" value="STAS_dom_sf"/>
</dbReference>
<proteinExistence type="predicted"/>
<dbReference type="PANTHER" id="PTHR33745:SF3">
    <property type="entry name" value="RSBT CO-ANTAGONIST PROTEIN RSBRC"/>
    <property type="match status" value="1"/>
</dbReference>
<evidence type="ECO:0000259" key="3">
    <source>
        <dbReference type="PROSITE" id="PS50801"/>
    </source>
</evidence>
<dbReference type="PANTHER" id="PTHR33745">
    <property type="entry name" value="RSBT ANTAGONIST PROTEIN RSBS-RELATED"/>
    <property type="match status" value="1"/>
</dbReference>
<organism evidence="4 5">
    <name type="scientific">Sorangium cellulosum</name>
    <name type="common">Polyangium cellulosum</name>
    <dbReference type="NCBI Taxonomy" id="56"/>
    <lineage>
        <taxon>Bacteria</taxon>
        <taxon>Pseudomonadati</taxon>
        <taxon>Myxococcota</taxon>
        <taxon>Polyangia</taxon>
        <taxon>Polyangiales</taxon>
        <taxon>Polyangiaceae</taxon>
        <taxon>Sorangium</taxon>
    </lineage>
</organism>
<keyword evidence="1" id="KW-0597">Phosphoprotein</keyword>
<dbReference type="InterPro" id="IPR051932">
    <property type="entry name" value="Bact_StressResp_Reg"/>
</dbReference>
<keyword evidence="2" id="KW-0175">Coiled coil</keyword>
<evidence type="ECO:0000256" key="2">
    <source>
        <dbReference type="SAM" id="Coils"/>
    </source>
</evidence>
<dbReference type="CDD" id="cd07041">
    <property type="entry name" value="STAS_RsbR_RsbS_like"/>
    <property type="match status" value="1"/>
</dbReference>
<dbReference type="SUPFAM" id="SSF52091">
    <property type="entry name" value="SpoIIaa-like"/>
    <property type="match status" value="1"/>
</dbReference>
<evidence type="ECO:0000313" key="4">
    <source>
        <dbReference type="EMBL" id="AUX38690.1"/>
    </source>
</evidence>
<dbReference type="PROSITE" id="PS50801">
    <property type="entry name" value="STAS"/>
    <property type="match status" value="1"/>
</dbReference>
<dbReference type="Gene3D" id="3.30.750.24">
    <property type="entry name" value="STAS domain"/>
    <property type="match status" value="1"/>
</dbReference>
<accession>A0A2L0EHC2</accession>
<evidence type="ECO:0000256" key="1">
    <source>
        <dbReference type="ARBA" id="ARBA00022553"/>
    </source>
</evidence>
<dbReference type="EMBL" id="CP012673">
    <property type="protein sequence ID" value="AUX38690.1"/>
    <property type="molecule type" value="Genomic_DNA"/>
</dbReference>
<dbReference type="Proteomes" id="UP000238348">
    <property type="component" value="Chromosome"/>
</dbReference>
<sequence>MSEPRGKLSIDRQRIERLVAALSVASAGRLEVAQECIEVGEEDDFGMLEGSMRLFLDELSAASRQNTQAMEELSGAAREIEEKLRTIELQRQALRELSAPIIDVWEGILTVPLVGPLDGDRAADMMEKLLARVADGDVQWVLIDMTGVPIVDTETADRLLKLASAVQLLGAQCILTGLGSQVARALVDLGVHLQELNPMRSLREGLRYCLARRAPGGGGRRAADGR</sequence>
<dbReference type="RefSeq" id="WP_104976779.1">
    <property type="nucleotide sequence ID" value="NZ_CP012673.1"/>
</dbReference>
<dbReference type="AlphaFoldDB" id="A0A2L0EHC2"/>
<evidence type="ECO:0000313" key="5">
    <source>
        <dbReference type="Proteomes" id="UP000238348"/>
    </source>
</evidence>
<reference evidence="4 5" key="1">
    <citation type="submission" date="2015-09" db="EMBL/GenBank/DDBJ databases">
        <title>Sorangium comparison.</title>
        <authorList>
            <person name="Zaburannyi N."/>
            <person name="Bunk B."/>
            <person name="Overmann J."/>
            <person name="Mueller R."/>
        </authorList>
    </citation>
    <scope>NUCLEOTIDE SEQUENCE [LARGE SCALE GENOMIC DNA]</scope>
    <source>
        <strain evidence="4 5">So ce26</strain>
    </source>
</reference>
<feature type="domain" description="STAS" evidence="3">
    <location>
        <begin position="98"/>
        <end position="209"/>
    </location>
</feature>
<name>A0A2L0EHC2_SORCE</name>
<gene>
    <name evidence="4" type="ORF">SOCE26_000680</name>
</gene>
<feature type="coiled-coil region" evidence="2">
    <location>
        <begin position="59"/>
        <end position="97"/>
    </location>
</feature>
<dbReference type="OrthoDB" id="5506858at2"/>
<dbReference type="Pfam" id="PF01740">
    <property type="entry name" value="STAS"/>
    <property type="match status" value="1"/>
</dbReference>
<protein>
    <recommendedName>
        <fullName evidence="3">STAS domain-containing protein</fullName>
    </recommendedName>
</protein>
<dbReference type="InterPro" id="IPR002645">
    <property type="entry name" value="STAS_dom"/>
</dbReference>